<dbReference type="InterPro" id="IPR043129">
    <property type="entry name" value="ATPase_NBD"/>
</dbReference>
<dbReference type="SUPFAM" id="SSF46785">
    <property type="entry name" value="Winged helix' DNA-binding domain"/>
    <property type="match status" value="1"/>
</dbReference>
<name>A0A1H1RDK9_9MICO</name>
<comment type="similarity">
    <text evidence="1">Belongs to the ROK (NagC/XylR) family.</text>
</comment>
<dbReference type="Gene3D" id="1.10.10.10">
    <property type="entry name" value="Winged helix-like DNA-binding domain superfamily/Winged helix DNA-binding domain"/>
    <property type="match status" value="1"/>
</dbReference>
<accession>A0A1H1RDK9</accession>
<dbReference type="InterPro" id="IPR036388">
    <property type="entry name" value="WH-like_DNA-bd_sf"/>
</dbReference>
<dbReference type="InterPro" id="IPR000600">
    <property type="entry name" value="ROK"/>
</dbReference>
<keyword evidence="2" id="KW-0418">Kinase</keyword>
<dbReference type="InterPro" id="IPR036390">
    <property type="entry name" value="WH_DNA-bd_sf"/>
</dbReference>
<keyword evidence="3" id="KW-1185">Reference proteome</keyword>
<proteinExistence type="inferred from homology"/>
<sequence length="422" mass="43732">MLVKTPYSAASAADGSKAAPVAVKSSANPAVKSPQGTPAWLGAVNDRTGLSLLLEHGPLTRNRICELAGVSKPTASLMMARLEQSGFIVQAGRQTGTPGPAPILYAARVDRALGVAVDIDAHEIRSSVVDAAGTLHPVVRAPLPADPAERDPVRDIRGAIERACAASGSDPAAVHKLCIGIPGYVDPRHSDELFTEALPKWPVTGVRDLLEDALGAQVRIENDANLAATAESVDGEGQGREVFVLIWIGNGVGAAFDTNGSLHRGAFGGAGEIGFMPIPHAAIHYDESAREVQDLIGGRAVQALLARHGIPGETLPAALDALATAPNRHEVIEDLAPRIAISLTPLLSVLDPELLVLGGPTGSAGGAELAALVAGHIRAESRWYPEVVATSVRDNAVLQGARELLVTEVRAELLDRVALVGA</sequence>
<dbReference type="PANTHER" id="PTHR18964:SF149">
    <property type="entry name" value="BIFUNCTIONAL UDP-N-ACETYLGLUCOSAMINE 2-EPIMERASE_N-ACETYLMANNOSAMINE KINASE"/>
    <property type="match status" value="1"/>
</dbReference>
<dbReference type="SUPFAM" id="SSF53067">
    <property type="entry name" value="Actin-like ATPase domain"/>
    <property type="match status" value="1"/>
</dbReference>
<keyword evidence="2" id="KW-0808">Transferase</keyword>
<evidence type="ECO:0000256" key="1">
    <source>
        <dbReference type="ARBA" id="ARBA00006479"/>
    </source>
</evidence>
<organism evidence="2 3">
    <name type="scientific">Microterricola viridarii</name>
    <dbReference type="NCBI Taxonomy" id="412690"/>
    <lineage>
        <taxon>Bacteria</taxon>
        <taxon>Bacillati</taxon>
        <taxon>Actinomycetota</taxon>
        <taxon>Actinomycetes</taxon>
        <taxon>Micrococcales</taxon>
        <taxon>Microbacteriaceae</taxon>
        <taxon>Microterricola</taxon>
    </lineage>
</organism>
<gene>
    <name evidence="2" type="ORF">SAMN04489834_1296</name>
</gene>
<dbReference type="Pfam" id="PF00480">
    <property type="entry name" value="ROK"/>
    <property type="match status" value="1"/>
</dbReference>
<dbReference type="Proteomes" id="UP000181956">
    <property type="component" value="Chromosome I"/>
</dbReference>
<dbReference type="GO" id="GO:0016301">
    <property type="term" value="F:kinase activity"/>
    <property type="evidence" value="ECO:0007669"/>
    <property type="project" value="UniProtKB-KW"/>
</dbReference>
<protein>
    <submittedName>
        <fullName evidence="2">Sugar kinase of the NBD/HSP70 family, may contain an N-terminal HTH domain</fullName>
    </submittedName>
</protein>
<reference evidence="3" key="1">
    <citation type="submission" date="2016-10" db="EMBL/GenBank/DDBJ databases">
        <authorList>
            <person name="Varghese N."/>
            <person name="Submissions S."/>
        </authorList>
    </citation>
    <scope>NUCLEOTIDE SEQUENCE [LARGE SCALE GENOMIC DNA]</scope>
    <source>
        <strain evidence="3">DSM 21772</strain>
    </source>
</reference>
<dbReference type="EMBL" id="LT629742">
    <property type="protein sequence ID" value="SDS33763.1"/>
    <property type="molecule type" value="Genomic_DNA"/>
</dbReference>
<dbReference type="PANTHER" id="PTHR18964">
    <property type="entry name" value="ROK (REPRESSOR, ORF, KINASE) FAMILY"/>
    <property type="match status" value="1"/>
</dbReference>
<evidence type="ECO:0000313" key="3">
    <source>
        <dbReference type="Proteomes" id="UP000181956"/>
    </source>
</evidence>
<dbReference type="Gene3D" id="3.30.420.40">
    <property type="match status" value="2"/>
</dbReference>
<dbReference type="STRING" id="412690.SAMN04489834_1296"/>
<evidence type="ECO:0000313" key="2">
    <source>
        <dbReference type="EMBL" id="SDS33763.1"/>
    </source>
</evidence>
<dbReference type="CDD" id="cd23763">
    <property type="entry name" value="ASKHA_ATPase_ROK"/>
    <property type="match status" value="1"/>
</dbReference>
<dbReference type="AlphaFoldDB" id="A0A1H1RDK9"/>